<reference evidence="1 2" key="1">
    <citation type="journal article" date="2009" name="Stand. Genomic Sci.">
        <title>Complete genome sequence of Sanguibacter keddieii type strain (ST-74).</title>
        <authorList>
            <person name="Ivanova N."/>
            <person name="Sikorski J."/>
            <person name="Sims D."/>
            <person name="Brettin T."/>
            <person name="Detter J.C."/>
            <person name="Han C."/>
            <person name="Lapidus A."/>
            <person name="Copeland A."/>
            <person name="Glavina Del Rio T."/>
            <person name="Nolan M."/>
            <person name="Chen F."/>
            <person name="Lucas S."/>
            <person name="Tice H."/>
            <person name="Cheng J.F."/>
            <person name="Bruce D."/>
            <person name="Goodwin L."/>
            <person name="Pitluck S."/>
            <person name="Pati A."/>
            <person name="Mavromatis K."/>
            <person name="Chen A."/>
            <person name="Palaniappan K."/>
            <person name="D'haeseleer P."/>
            <person name="Chain P."/>
            <person name="Bristow J."/>
            <person name="Eisen J.A."/>
            <person name="Markowitz V."/>
            <person name="Hugenholtz P."/>
            <person name="Goker M."/>
            <person name="Pukall R."/>
            <person name="Klenk H.P."/>
            <person name="Kyrpides N.C."/>
        </authorList>
    </citation>
    <scope>NUCLEOTIDE SEQUENCE [LARGE SCALE GENOMIC DNA]</scope>
    <source>
        <strain evidence="2">ATCC 51767 / DSM 10542 / NCFB 3025 / ST-74</strain>
    </source>
</reference>
<proteinExistence type="predicted"/>
<organism evidence="1 2">
    <name type="scientific">Sanguibacter keddieii (strain ATCC 51767 / DSM 10542 / NCFB 3025 / ST-74)</name>
    <dbReference type="NCBI Taxonomy" id="446469"/>
    <lineage>
        <taxon>Bacteria</taxon>
        <taxon>Bacillati</taxon>
        <taxon>Actinomycetota</taxon>
        <taxon>Actinomycetes</taxon>
        <taxon>Micrococcales</taxon>
        <taxon>Sanguibacteraceae</taxon>
        <taxon>Sanguibacter</taxon>
    </lineage>
</organism>
<dbReference type="SUPFAM" id="SSF55144">
    <property type="entry name" value="LigT-like"/>
    <property type="match status" value="1"/>
</dbReference>
<evidence type="ECO:0000313" key="1">
    <source>
        <dbReference type="EMBL" id="ACZ20051.1"/>
    </source>
</evidence>
<name>D1BI77_SANKS</name>
<protein>
    <recommendedName>
        <fullName evidence="3">2'-5' RNA ligase family protein</fullName>
    </recommendedName>
</protein>
<dbReference type="HOGENOM" id="CLU_1145601_0_0_11"/>
<dbReference type="Gene3D" id="3.90.1140.10">
    <property type="entry name" value="Cyclic phosphodiesterase"/>
    <property type="match status" value="1"/>
</dbReference>
<accession>D1BI77</accession>
<dbReference type="OrthoDB" id="5056596at2"/>
<keyword evidence="2" id="KW-1185">Reference proteome</keyword>
<dbReference type="Proteomes" id="UP000000322">
    <property type="component" value="Chromosome"/>
</dbReference>
<dbReference type="RefSeq" id="WP_012865120.1">
    <property type="nucleotide sequence ID" value="NC_013521.1"/>
</dbReference>
<dbReference type="STRING" id="446469.Sked_00780"/>
<dbReference type="eggNOG" id="COG1514">
    <property type="taxonomic scope" value="Bacteria"/>
</dbReference>
<gene>
    <name evidence="1" type="ordered locus">Sked_00780</name>
</gene>
<sequence length="211" mass="22838">MSEPVYGVFLLPDAATSAAISSITFSVERQFGLVSAGRFPPHATLAGSVPITAPPERVADSLDPVLDQRAAFDVYNRGIARHGRAVAYDIDTLPDGSTNLALHRLAVDVNRALAPLAHQIDATLVSPFAADRFRAHLSLASHELSTDPAIAADVEAFIREVPAPAPAEHFTARRVALYSFTSDCWGGAWWRSLAWERIRTWSLREQPAQGA</sequence>
<evidence type="ECO:0000313" key="2">
    <source>
        <dbReference type="Proteomes" id="UP000000322"/>
    </source>
</evidence>
<dbReference type="AlphaFoldDB" id="D1BI77"/>
<dbReference type="EMBL" id="CP001819">
    <property type="protein sequence ID" value="ACZ20051.1"/>
    <property type="molecule type" value="Genomic_DNA"/>
</dbReference>
<dbReference type="InterPro" id="IPR009097">
    <property type="entry name" value="Cyclic_Pdiesterase"/>
</dbReference>
<dbReference type="KEGG" id="ske:Sked_00780"/>
<evidence type="ECO:0008006" key="3">
    <source>
        <dbReference type="Google" id="ProtNLM"/>
    </source>
</evidence>